<comment type="similarity">
    <text evidence="1">Belongs to the sigma-70 factor family. ECF subfamily.</text>
</comment>
<evidence type="ECO:0000256" key="1">
    <source>
        <dbReference type="ARBA" id="ARBA00010641"/>
    </source>
</evidence>
<name>A0ABV9V1D9_9ACTN</name>
<keyword evidence="4" id="KW-0804">Transcription</keyword>
<dbReference type="InterPro" id="IPR013249">
    <property type="entry name" value="RNA_pol_sigma70_r4_t2"/>
</dbReference>
<dbReference type="InterPro" id="IPR036388">
    <property type="entry name" value="WH-like_DNA-bd_sf"/>
</dbReference>
<dbReference type="InterPro" id="IPR014284">
    <property type="entry name" value="RNA_pol_sigma-70_dom"/>
</dbReference>
<comment type="caution">
    <text evidence="8">The sequence shown here is derived from an EMBL/GenBank/DDBJ whole genome shotgun (WGS) entry which is preliminary data.</text>
</comment>
<dbReference type="Pfam" id="PF04542">
    <property type="entry name" value="Sigma70_r2"/>
    <property type="match status" value="1"/>
</dbReference>
<dbReference type="RefSeq" id="WP_344374693.1">
    <property type="nucleotide sequence ID" value="NZ_BAAASQ010000009.1"/>
</dbReference>
<evidence type="ECO:0000259" key="6">
    <source>
        <dbReference type="Pfam" id="PF04542"/>
    </source>
</evidence>
<reference evidence="9" key="1">
    <citation type="journal article" date="2019" name="Int. J. Syst. Evol. Microbiol.">
        <title>The Global Catalogue of Microorganisms (GCM) 10K type strain sequencing project: providing services to taxonomists for standard genome sequencing and annotation.</title>
        <authorList>
            <consortium name="The Broad Institute Genomics Platform"/>
            <consortium name="The Broad Institute Genome Sequencing Center for Infectious Disease"/>
            <person name="Wu L."/>
            <person name="Ma J."/>
        </authorList>
    </citation>
    <scope>NUCLEOTIDE SEQUENCE [LARGE SCALE GENOMIC DNA]</scope>
    <source>
        <strain evidence="9">CCM 7224</strain>
    </source>
</reference>
<dbReference type="Gene3D" id="1.10.1740.10">
    <property type="match status" value="1"/>
</dbReference>
<dbReference type="InterPro" id="IPR039425">
    <property type="entry name" value="RNA_pol_sigma-70-like"/>
</dbReference>
<proteinExistence type="inferred from homology"/>
<dbReference type="PANTHER" id="PTHR43133:SF59">
    <property type="entry name" value="ECF RNA POLYMERASE SIGMA FACTOR SIGR"/>
    <property type="match status" value="1"/>
</dbReference>
<feature type="region of interest" description="Disordered" evidence="5">
    <location>
        <begin position="1"/>
        <end position="29"/>
    </location>
</feature>
<sequence length="208" mass="23775">MTAPPTRTDEVRPPGDAPQPAEESAQERARRFERDALGYRRRLYAQALRLTRNPEDAEDLVQETYAIAYKCFHQFRAGTNLWGWLRRIMTNAFITSYRKRRAEPQHWGTGEIEDWQLVGTAGHTSSGLASAESQVLSRIPDPELLDALRRTPEVFVEVVYLADVEGLHYREIAQLLDIPHGTVTSRLHRGRRRLRTLLAGSGPLPHRL</sequence>
<keyword evidence="3" id="KW-0731">Sigma factor</keyword>
<evidence type="ECO:0000256" key="3">
    <source>
        <dbReference type="ARBA" id="ARBA00023082"/>
    </source>
</evidence>
<dbReference type="EMBL" id="JBHSIZ010000054">
    <property type="protein sequence ID" value="MFC4961999.1"/>
    <property type="molecule type" value="Genomic_DNA"/>
</dbReference>
<dbReference type="InterPro" id="IPR013325">
    <property type="entry name" value="RNA_pol_sigma_r2"/>
</dbReference>
<evidence type="ECO:0000256" key="4">
    <source>
        <dbReference type="ARBA" id="ARBA00023163"/>
    </source>
</evidence>
<evidence type="ECO:0000313" key="8">
    <source>
        <dbReference type="EMBL" id="MFC4961999.1"/>
    </source>
</evidence>
<feature type="domain" description="RNA polymerase sigma factor 70 region 4 type 2" evidence="7">
    <location>
        <begin position="157"/>
        <end position="194"/>
    </location>
</feature>
<dbReference type="Pfam" id="PF08281">
    <property type="entry name" value="Sigma70_r4_2"/>
    <property type="match status" value="1"/>
</dbReference>
<feature type="domain" description="RNA polymerase sigma-70 region 2" evidence="6">
    <location>
        <begin position="39"/>
        <end position="101"/>
    </location>
</feature>
<dbReference type="Gene3D" id="1.10.10.10">
    <property type="entry name" value="Winged helix-like DNA-binding domain superfamily/Winged helix DNA-binding domain"/>
    <property type="match status" value="1"/>
</dbReference>
<dbReference type="NCBIfam" id="TIGR02937">
    <property type="entry name" value="sigma70-ECF"/>
    <property type="match status" value="1"/>
</dbReference>
<dbReference type="InterPro" id="IPR013324">
    <property type="entry name" value="RNA_pol_sigma_r3/r4-like"/>
</dbReference>
<evidence type="ECO:0000313" key="9">
    <source>
        <dbReference type="Proteomes" id="UP001595834"/>
    </source>
</evidence>
<dbReference type="SUPFAM" id="SSF88659">
    <property type="entry name" value="Sigma3 and sigma4 domains of RNA polymerase sigma factors"/>
    <property type="match status" value="1"/>
</dbReference>
<accession>A0ABV9V1D9</accession>
<keyword evidence="9" id="KW-1185">Reference proteome</keyword>
<dbReference type="InterPro" id="IPR007627">
    <property type="entry name" value="RNA_pol_sigma70_r2"/>
</dbReference>
<evidence type="ECO:0000259" key="7">
    <source>
        <dbReference type="Pfam" id="PF08281"/>
    </source>
</evidence>
<dbReference type="SUPFAM" id="SSF88946">
    <property type="entry name" value="Sigma2 domain of RNA polymerase sigma factors"/>
    <property type="match status" value="1"/>
</dbReference>
<protein>
    <submittedName>
        <fullName evidence="8">Sigma-70 family RNA polymerase sigma factor</fullName>
    </submittedName>
</protein>
<organism evidence="8 9">
    <name type="scientific">Streptomyces mauvecolor</name>
    <dbReference type="NCBI Taxonomy" id="58345"/>
    <lineage>
        <taxon>Bacteria</taxon>
        <taxon>Bacillati</taxon>
        <taxon>Actinomycetota</taxon>
        <taxon>Actinomycetes</taxon>
        <taxon>Kitasatosporales</taxon>
        <taxon>Streptomycetaceae</taxon>
        <taxon>Streptomyces</taxon>
    </lineage>
</organism>
<dbReference type="PANTHER" id="PTHR43133">
    <property type="entry name" value="RNA POLYMERASE ECF-TYPE SIGMA FACTO"/>
    <property type="match status" value="1"/>
</dbReference>
<dbReference type="Proteomes" id="UP001595834">
    <property type="component" value="Unassembled WGS sequence"/>
</dbReference>
<keyword evidence="2" id="KW-0805">Transcription regulation</keyword>
<evidence type="ECO:0000256" key="2">
    <source>
        <dbReference type="ARBA" id="ARBA00023015"/>
    </source>
</evidence>
<evidence type="ECO:0000256" key="5">
    <source>
        <dbReference type="SAM" id="MobiDB-lite"/>
    </source>
</evidence>
<gene>
    <name evidence="8" type="ORF">ACFPFX_37540</name>
</gene>